<evidence type="ECO:0000259" key="5">
    <source>
        <dbReference type="Pfam" id="PF03372"/>
    </source>
</evidence>
<keyword evidence="7" id="KW-1185">Reference proteome</keyword>
<dbReference type="EC" id="3.1.4.12" evidence="2"/>
<dbReference type="Proteomes" id="UP000001542">
    <property type="component" value="Unassembled WGS sequence"/>
</dbReference>
<keyword evidence="6" id="KW-0540">Nuclease</keyword>
<keyword evidence="3" id="KW-0378">Hydrolase</keyword>
<accession>A2EEI1</accession>
<evidence type="ECO:0000313" key="6">
    <source>
        <dbReference type="EMBL" id="EAY08987.1"/>
    </source>
</evidence>
<dbReference type="VEuPathDB" id="TrichDB:TVAGG3_0690990"/>
<dbReference type="Gene3D" id="3.60.10.10">
    <property type="entry name" value="Endonuclease/exonuclease/phosphatase"/>
    <property type="match status" value="1"/>
</dbReference>
<protein>
    <recommendedName>
        <fullName evidence="2">sphingomyelin phosphodiesterase</fullName>
        <ecNumber evidence="2">3.1.4.12</ecNumber>
    </recommendedName>
</protein>
<dbReference type="SUPFAM" id="SSF56219">
    <property type="entry name" value="DNase I-like"/>
    <property type="match status" value="1"/>
</dbReference>
<feature type="domain" description="Endonuclease/exonuclease/phosphatase" evidence="5">
    <location>
        <begin position="72"/>
        <end position="245"/>
    </location>
</feature>
<reference evidence="6" key="1">
    <citation type="submission" date="2006-10" db="EMBL/GenBank/DDBJ databases">
        <authorList>
            <person name="Amadeo P."/>
            <person name="Zhao Q."/>
            <person name="Wortman J."/>
            <person name="Fraser-Liggett C."/>
            <person name="Carlton J."/>
        </authorList>
    </citation>
    <scope>NUCLEOTIDE SEQUENCE</scope>
    <source>
        <strain evidence="6">G3</strain>
    </source>
</reference>
<dbReference type="VEuPathDB" id="TrichDB:TVAG_486340"/>
<dbReference type="CDD" id="cd09078">
    <property type="entry name" value="nSMase"/>
    <property type="match status" value="1"/>
</dbReference>
<comment type="similarity">
    <text evidence="1">Belongs to the neutral sphingomyelinase family.</text>
</comment>
<dbReference type="InterPro" id="IPR017766">
    <property type="entry name" value="Sphingomyelinase/PLipase_C"/>
</dbReference>
<dbReference type="FunCoup" id="A2EEI1">
    <property type="interactions" value="53"/>
</dbReference>
<dbReference type="SMR" id="A2EEI1"/>
<dbReference type="AlphaFoldDB" id="A2EEI1"/>
<gene>
    <name evidence="6" type="ORF">TVAG_486340</name>
</gene>
<reference evidence="6" key="2">
    <citation type="journal article" date="2007" name="Science">
        <title>Draft genome sequence of the sexually transmitted pathogen Trichomonas vaginalis.</title>
        <authorList>
            <person name="Carlton J.M."/>
            <person name="Hirt R.P."/>
            <person name="Silva J.C."/>
            <person name="Delcher A.L."/>
            <person name="Schatz M."/>
            <person name="Zhao Q."/>
            <person name="Wortman J.R."/>
            <person name="Bidwell S.L."/>
            <person name="Alsmark U.C.M."/>
            <person name="Besteiro S."/>
            <person name="Sicheritz-Ponten T."/>
            <person name="Noel C.J."/>
            <person name="Dacks J.B."/>
            <person name="Foster P.G."/>
            <person name="Simillion C."/>
            <person name="Van de Peer Y."/>
            <person name="Miranda-Saavedra D."/>
            <person name="Barton G.J."/>
            <person name="Westrop G.D."/>
            <person name="Mueller S."/>
            <person name="Dessi D."/>
            <person name="Fiori P.L."/>
            <person name="Ren Q."/>
            <person name="Paulsen I."/>
            <person name="Zhang H."/>
            <person name="Bastida-Corcuera F.D."/>
            <person name="Simoes-Barbosa A."/>
            <person name="Brown M.T."/>
            <person name="Hayes R.D."/>
            <person name="Mukherjee M."/>
            <person name="Okumura C.Y."/>
            <person name="Schneider R."/>
            <person name="Smith A.J."/>
            <person name="Vanacova S."/>
            <person name="Villalvazo M."/>
            <person name="Haas B.J."/>
            <person name="Pertea M."/>
            <person name="Feldblyum T.V."/>
            <person name="Utterback T.R."/>
            <person name="Shu C.L."/>
            <person name="Osoegawa K."/>
            <person name="de Jong P.J."/>
            <person name="Hrdy I."/>
            <person name="Horvathova L."/>
            <person name="Zubacova Z."/>
            <person name="Dolezal P."/>
            <person name="Malik S.B."/>
            <person name="Logsdon J.M. Jr."/>
            <person name="Henze K."/>
            <person name="Gupta A."/>
            <person name="Wang C.C."/>
            <person name="Dunne R.L."/>
            <person name="Upcroft J.A."/>
            <person name="Upcroft P."/>
            <person name="White O."/>
            <person name="Salzberg S.L."/>
            <person name="Tang P."/>
            <person name="Chiu C.-H."/>
            <person name="Lee Y.-S."/>
            <person name="Embley T.M."/>
            <person name="Coombs G.H."/>
            <person name="Mottram J.C."/>
            <person name="Tachezy J."/>
            <person name="Fraser-Liggett C.M."/>
            <person name="Johnson P.J."/>
        </authorList>
    </citation>
    <scope>NUCLEOTIDE SEQUENCE [LARGE SCALE GENOMIC DNA]</scope>
    <source>
        <strain evidence="6">G3</strain>
    </source>
</reference>
<dbReference type="PANTHER" id="PTHR16320">
    <property type="entry name" value="SPHINGOMYELINASE FAMILY MEMBER"/>
    <property type="match status" value="1"/>
</dbReference>
<evidence type="ECO:0000256" key="2">
    <source>
        <dbReference type="ARBA" id="ARBA00012369"/>
    </source>
</evidence>
<dbReference type="InterPro" id="IPR005135">
    <property type="entry name" value="Endo/exonuclease/phosphatase"/>
</dbReference>
<keyword evidence="4" id="KW-0472">Membrane</keyword>
<proteinExistence type="inferred from homology"/>
<evidence type="ECO:0000256" key="3">
    <source>
        <dbReference type="ARBA" id="ARBA00022801"/>
    </source>
</evidence>
<dbReference type="GO" id="GO:0004620">
    <property type="term" value="F:phospholipase activity"/>
    <property type="evidence" value="ECO:0000318"/>
    <property type="project" value="GO_Central"/>
</dbReference>
<dbReference type="GO" id="GO:0004767">
    <property type="term" value="F:sphingomyelin phosphodiesterase activity"/>
    <property type="evidence" value="ECO:0007669"/>
    <property type="project" value="UniProtKB-EC"/>
</dbReference>
<dbReference type="InterPro" id="IPR038772">
    <property type="entry name" value="Sph/SMPD2-like"/>
</dbReference>
<dbReference type="GO" id="GO:0005576">
    <property type="term" value="C:extracellular region"/>
    <property type="evidence" value="ECO:0007669"/>
    <property type="project" value="InterPro"/>
</dbReference>
<dbReference type="OrthoDB" id="40902at2759"/>
<evidence type="ECO:0000256" key="1">
    <source>
        <dbReference type="ARBA" id="ARBA00006335"/>
    </source>
</evidence>
<dbReference type="KEGG" id="tva:4766898"/>
<keyword evidence="6" id="KW-0255">Endonuclease</keyword>
<sequence>MDALVIIQNVLIGVFFLVVGGYIYLKIIGRLVHYNANTPVSKPDPNVNIDHVSFLTIDMQMHPKIFHPFHDQNNELRIHELLKHVKQYDVVAINEAHSSPFHSIKSFANSMKELGFNYSCGLPNVEMASIAVADGGVIIFSKLPILQHDYTIFQLCCGQDYFVSKGSVYARIQTTATQYIHVIATNLQSLTDNSIPESQAVRMNQIRETMRLISKNHTQDQFPVIVLGNLNIDSIKPITAGKLTRNEYERLLNSFKVDKCEFIDLLYDSQHDHVPTYGAGDKIITDKRDINKNLSTDYVIAFNPLEGPYYIGAHVTGVVKLEADNKKFNYISSHFGVESTVSFANRAPEA</sequence>
<dbReference type="Pfam" id="PF03372">
    <property type="entry name" value="Exo_endo_phos"/>
    <property type="match status" value="1"/>
</dbReference>
<dbReference type="PANTHER" id="PTHR16320:SF1">
    <property type="entry name" value="SPHINGOMYELINASE DDB_G0288017"/>
    <property type="match status" value="1"/>
</dbReference>
<dbReference type="RefSeq" id="XP_001321210.1">
    <property type="nucleotide sequence ID" value="XM_001321175.1"/>
</dbReference>
<dbReference type="GO" id="GO:0005737">
    <property type="term" value="C:cytoplasm"/>
    <property type="evidence" value="ECO:0000318"/>
    <property type="project" value="GO_Central"/>
</dbReference>
<name>A2EEI1_TRIV3</name>
<dbReference type="InParanoid" id="A2EEI1"/>
<dbReference type="EMBL" id="DS113367">
    <property type="protein sequence ID" value="EAY08987.1"/>
    <property type="molecule type" value="Genomic_DNA"/>
</dbReference>
<evidence type="ECO:0000256" key="4">
    <source>
        <dbReference type="SAM" id="Phobius"/>
    </source>
</evidence>
<dbReference type="OMA" id="FETHGAK"/>
<dbReference type="InterPro" id="IPR036691">
    <property type="entry name" value="Endo/exonu/phosph_ase_sf"/>
</dbReference>
<keyword evidence="4" id="KW-0812">Transmembrane</keyword>
<keyword evidence="4" id="KW-1133">Transmembrane helix</keyword>
<evidence type="ECO:0000313" key="7">
    <source>
        <dbReference type="Proteomes" id="UP000001542"/>
    </source>
</evidence>
<dbReference type="STRING" id="5722.A2EEI1"/>
<organism evidence="6 7">
    <name type="scientific">Trichomonas vaginalis (strain ATCC PRA-98 / G3)</name>
    <dbReference type="NCBI Taxonomy" id="412133"/>
    <lineage>
        <taxon>Eukaryota</taxon>
        <taxon>Metamonada</taxon>
        <taxon>Parabasalia</taxon>
        <taxon>Trichomonadida</taxon>
        <taxon>Trichomonadidae</taxon>
        <taxon>Trichomonas</taxon>
    </lineage>
</organism>
<dbReference type="GO" id="GO:0004519">
    <property type="term" value="F:endonuclease activity"/>
    <property type="evidence" value="ECO:0007669"/>
    <property type="project" value="UniProtKB-KW"/>
</dbReference>
<feature type="transmembrane region" description="Helical" evidence="4">
    <location>
        <begin position="6"/>
        <end position="25"/>
    </location>
</feature>